<sequence>MDLGQFWLLTNYYGTVPDPSRAKIVELLLDTAKTLPQSYSLSWVNQVWTMIDNLKVVLQTEWKSKVDADLLNCAVVEGGTKIVGKLRCTKEPQCFQLAINLLLDIIDCHAVGAAYQSWIMEKAADPTTFEDLKLPPTVNVGIIDLDFKGSILRRFNNISHAIKTAKNEHELRLPFDALLLEIFEDLYHSEATIRTKYAPTSDNPSPNTRTDGFVILPLEGVALTPALEMVCWAMFKKGPCLGQLAVQYKKGKKEFIALERQLTCDLVTASTNLVLGIIIPAFGLVVDPSKTIAYICEAKKAPMGTHKRALDQQADGDQFINFDDLTKLSNYLRFVSFLFSLKIWYPEQVKQFIPPGNKTWIQRQALEAHGQYGPWRNIKERAGNNTEQ</sequence>
<dbReference type="AlphaFoldDB" id="A0A4S8LJI9"/>
<accession>A0A4S8LJI9</accession>
<organism evidence="1 2">
    <name type="scientific">Dendrothele bispora (strain CBS 962.96)</name>
    <dbReference type="NCBI Taxonomy" id="1314807"/>
    <lineage>
        <taxon>Eukaryota</taxon>
        <taxon>Fungi</taxon>
        <taxon>Dikarya</taxon>
        <taxon>Basidiomycota</taxon>
        <taxon>Agaricomycotina</taxon>
        <taxon>Agaricomycetes</taxon>
        <taxon>Agaricomycetidae</taxon>
        <taxon>Agaricales</taxon>
        <taxon>Agaricales incertae sedis</taxon>
        <taxon>Dendrothele</taxon>
    </lineage>
</organism>
<dbReference type="Proteomes" id="UP000297245">
    <property type="component" value="Unassembled WGS sequence"/>
</dbReference>
<evidence type="ECO:0000313" key="1">
    <source>
        <dbReference type="EMBL" id="THU89307.1"/>
    </source>
</evidence>
<dbReference type="EMBL" id="ML179373">
    <property type="protein sequence ID" value="THU89307.1"/>
    <property type="molecule type" value="Genomic_DNA"/>
</dbReference>
<name>A0A4S8LJI9_DENBC</name>
<proteinExistence type="predicted"/>
<gene>
    <name evidence="1" type="ORF">K435DRAFT_802846</name>
</gene>
<keyword evidence="2" id="KW-1185">Reference proteome</keyword>
<reference evidence="1 2" key="1">
    <citation type="journal article" date="2019" name="Nat. Ecol. Evol.">
        <title>Megaphylogeny resolves global patterns of mushroom evolution.</title>
        <authorList>
            <person name="Varga T."/>
            <person name="Krizsan K."/>
            <person name="Foldi C."/>
            <person name="Dima B."/>
            <person name="Sanchez-Garcia M."/>
            <person name="Sanchez-Ramirez S."/>
            <person name="Szollosi G.J."/>
            <person name="Szarkandi J.G."/>
            <person name="Papp V."/>
            <person name="Albert L."/>
            <person name="Andreopoulos W."/>
            <person name="Angelini C."/>
            <person name="Antonin V."/>
            <person name="Barry K.W."/>
            <person name="Bougher N.L."/>
            <person name="Buchanan P."/>
            <person name="Buyck B."/>
            <person name="Bense V."/>
            <person name="Catcheside P."/>
            <person name="Chovatia M."/>
            <person name="Cooper J."/>
            <person name="Damon W."/>
            <person name="Desjardin D."/>
            <person name="Finy P."/>
            <person name="Geml J."/>
            <person name="Haridas S."/>
            <person name="Hughes K."/>
            <person name="Justo A."/>
            <person name="Karasinski D."/>
            <person name="Kautmanova I."/>
            <person name="Kiss B."/>
            <person name="Kocsube S."/>
            <person name="Kotiranta H."/>
            <person name="LaButti K.M."/>
            <person name="Lechner B.E."/>
            <person name="Liimatainen K."/>
            <person name="Lipzen A."/>
            <person name="Lukacs Z."/>
            <person name="Mihaltcheva S."/>
            <person name="Morgado L.N."/>
            <person name="Niskanen T."/>
            <person name="Noordeloos M.E."/>
            <person name="Ohm R.A."/>
            <person name="Ortiz-Santana B."/>
            <person name="Ovrebo C."/>
            <person name="Racz N."/>
            <person name="Riley R."/>
            <person name="Savchenko A."/>
            <person name="Shiryaev A."/>
            <person name="Soop K."/>
            <person name="Spirin V."/>
            <person name="Szebenyi C."/>
            <person name="Tomsovsky M."/>
            <person name="Tulloss R.E."/>
            <person name="Uehling J."/>
            <person name="Grigoriev I.V."/>
            <person name="Vagvolgyi C."/>
            <person name="Papp T."/>
            <person name="Martin F.M."/>
            <person name="Miettinen O."/>
            <person name="Hibbett D.S."/>
            <person name="Nagy L.G."/>
        </authorList>
    </citation>
    <scope>NUCLEOTIDE SEQUENCE [LARGE SCALE GENOMIC DNA]</scope>
    <source>
        <strain evidence="1 2">CBS 962.96</strain>
    </source>
</reference>
<protein>
    <submittedName>
        <fullName evidence="1">Uncharacterized protein</fullName>
    </submittedName>
</protein>
<evidence type="ECO:0000313" key="2">
    <source>
        <dbReference type="Proteomes" id="UP000297245"/>
    </source>
</evidence>